<dbReference type="AlphaFoldDB" id="A0A9J6B0P3"/>
<sequence length="87" mass="9844">MIKQNNYANIDMSILGEHIVSLHDKVDKLISLLPTRLKGKEKVAHSSLQPPLDIDNFKIKDYSDLEDFLAKKLRGGGLQPLNVRNFS</sequence>
<dbReference type="Proteomes" id="UP000824120">
    <property type="component" value="Chromosome 1"/>
</dbReference>
<proteinExistence type="predicted"/>
<organism evidence="1 2">
    <name type="scientific">Solanum commersonii</name>
    <name type="common">Commerson's wild potato</name>
    <name type="synonym">Commerson's nightshade</name>
    <dbReference type="NCBI Taxonomy" id="4109"/>
    <lineage>
        <taxon>Eukaryota</taxon>
        <taxon>Viridiplantae</taxon>
        <taxon>Streptophyta</taxon>
        <taxon>Embryophyta</taxon>
        <taxon>Tracheophyta</taxon>
        <taxon>Spermatophyta</taxon>
        <taxon>Magnoliopsida</taxon>
        <taxon>eudicotyledons</taxon>
        <taxon>Gunneridae</taxon>
        <taxon>Pentapetalae</taxon>
        <taxon>asterids</taxon>
        <taxon>lamiids</taxon>
        <taxon>Solanales</taxon>
        <taxon>Solanaceae</taxon>
        <taxon>Solanoideae</taxon>
        <taxon>Solaneae</taxon>
        <taxon>Solanum</taxon>
    </lineage>
</organism>
<name>A0A9J6B0P3_SOLCO</name>
<keyword evidence="2" id="KW-1185">Reference proteome</keyword>
<reference evidence="1 2" key="1">
    <citation type="submission" date="2020-09" db="EMBL/GenBank/DDBJ databases">
        <title>De no assembly of potato wild relative species, Solanum commersonii.</title>
        <authorList>
            <person name="Cho K."/>
        </authorList>
    </citation>
    <scope>NUCLEOTIDE SEQUENCE [LARGE SCALE GENOMIC DNA]</scope>
    <source>
        <strain evidence="1">LZ3.2</strain>
        <tissue evidence="1">Leaf</tissue>
    </source>
</reference>
<gene>
    <name evidence="1" type="ORF">H5410_001974</name>
</gene>
<dbReference type="EMBL" id="JACXVP010000001">
    <property type="protein sequence ID" value="KAG5630257.1"/>
    <property type="molecule type" value="Genomic_DNA"/>
</dbReference>
<comment type="caution">
    <text evidence="1">The sequence shown here is derived from an EMBL/GenBank/DDBJ whole genome shotgun (WGS) entry which is preliminary data.</text>
</comment>
<accession>A0A9J6B0P3</accession>
<evidence type="ECO:0000313" key="1">
    <source>
        <dbReference type="EMBL" id="KAG5630257.1"/>
    </source>
</evidence>
<evidence type="ECO:0000313" key="2">
    <source>
        <dbReference type="Proteomes" id="UP000824120"/>
    </source>
</evidence>
<protein>
    <submittedName>
        <fullName evidence="1">Uncharacterized protein</fullName>
    </submittedName>
</protein>